<sequence>MHSVPPFTLPSAYPLRIAHRTNALAVGYIQQGYRLLKCASHVKATWHVRLETGSAMKYATSFRREIFHPMRVPLCGNLE</sequence>
<reference evidence="1" key="1">
    <citation type="submission" date="2021-09" db="EMBL/GenBank/DDBJ databases">
        <authorList>
            <consortium name="Pathogen Informatics"/>
        </authorList>
    </citation>
    <scope>NUCLEOTIDE SEQUENCE</scope>
</reference>
<protein>
    <submittedName>
        <fullName evidence="1">Uncharacterized protein</fullName>
    </submittedName>
</protein>
<dbReference type="AlphaFoldDB" id="A0A8J2PSE5"/>
<dbReference type="EMBL" id="CAKAEH010001247">
    <property type="protein sequence ID" value="CAG9533462.1"/>
    <property type="molecule type" value="Genomic_DNA"/>
</dbReference>
<name>A0A8J2PSE5_9BILA</name>
<keyword evidence="2" id="KW-1185">Reference proteome</keyword>
<accession>A0A8J2PSE5</accession>
<evidence type="ECO:0000313" key="2">
    <source>
        <dbReference type="Proteomes" id="UP000746747"/>
    </source>
</evidence>
<evidence type="ECO:0000313" key="1">
    <source>
        <dbReference type="EMBL" id="CAG9533462.1"/>
    </source>
</evidence>
<gene>
    <name evidence="1" type="ORF">CJOHNSTONI_LOCUS3689</name>
</gene>
<dbReference type="Proteomes" id="UP000746747">
    <property type="component" value="Unassembled WGS sequence"/>
</dbReference>
<comment type="caution">
    <text evidence="1">The sequence shown here is derived from an EMBL/GenBank/DDBJ whole genome shotgun (WGS) entry which is preliminary data.</text>
</comment>
<proteinExistence type="predicted"/>
<organism evidence="1 2">
    <name type="scientific">Cercopithifilaria johnstoni</name>
    <dbReference type="NCBI Taxonomy" id="2874296"/>
    <lineage>
        <taxon>Eukaryota</taxon>
        <taxon>Metazoa</taxon>
        <taxon>Ecdysozoa</taxon>
        <taxon>Nematoda</taxon>
        <taxon>Chromadorea</taxon>
        <taxon>Rhabditida</taxon>
        <taxon>Spirurina</taxon>
        <taxon>Spiruromorpha</taxon>
        <taxon>Filarioidea</taxon>
        <taxon>Onchocercidae</taxon>
        <taxon>Cercopithifilaria</taxon>
    </lineage>
</organism>